<evidence type="ECO:0000313" key="2">
    <source>
        <dbReference type="Proteomes" id="UP000030675"/>
    </source>
</evidence>
<proteinExistence type="predicted"/>
<reference evidence="2" key="1">
    <citation type="submission" date="2012-12" db="EMBL/GenBank/DDBJ databases">
        <title>Genome Sequence of Photobacterium leiognathi lrivu.4.1.</title>
        <authorList>
            <person name="Urbanczyk H."/>
            <person name="Ogura Y."/>
            <person name="Hayashi T."/>
            <person name="Dunlap P.V."/>
        </authorList>
    </citation>
    <scope>NUCLEOTIDE SEQUENCE [LARGE SCALE GENOMIC DNA]</scope>
    <source>
        <strain evidence="2">lrivu.4.1</strain>
    </source>
</reference>
<dbReference type="HOGENOM" id="CLU_3046402_0_0_6"/>
<dbReference type="Proteomes" id="UP000030675">
    <property type="component" value="Unassembled WGS sequence"/>
</dbReference>
<gene>
    <name evidence="1" type="ORF">PLEI_4330</name>
</gene>
<organism evidence="1 2">
    <name type="scientific">Photobacterium leiognathi lrivu.4.1</name>
    <dbReference type="NCBI Taxonomy" id="1248232"/>
    <lineage>
        <taxon>Bacteria</taxon>
        <taxon>Pseudomonadati</taxon>
        <taxon>Pseudomonadota</taxon>
        <taxon>Gammaproteobacteria</taxon>
        <taxon>Vibrionales</taxon>
        <taxon>Vibrionaceae</taxon>
        <taxon>Photobacterium</taxon>
    </lineage>
</organism>
<protein>
    <submittedName>
        <fullName evidence="1">Uncharacterized protein</fullName>
    </submittedName>
</protein>
<name>V5ES88_PHOLE</name>
<evidence type="ECO:0000313" key="1">
    <source>
        <dbReference type="EMBL" id="GAD32646.1"/>
    </source>
</evidence>
<dbReference type="AlphaFoldDB" id="V5ES88"/>
<dbReference type="EMBL" id="DF196823">
    <property type="protein sequence ID" value="GAD32646.1"/>
    <property type="molecule type" value="Genomic_DNA"/>
</dbReference>
<accession>V5ES88</accession>
<sequence>MSILLIFVSKNKAYSALKKSSTLFDTTTASLSALIHLSQFIWFEAVKYYRDSII</sequence>